<evidence type="ECO:0000256" key="7">
    <source>
        <dbReference type="ARBA" id="ARBA00023136"/>
    </source>
</evidence>
<reference evidence="10" key="1">
    <citation type="submission" date="2021-05" db="EMBL/GenBank/DDBJ databases">
        <title>The genome of the haptophyte Pavlova lutheri (Diacronema luteri, Pavlovales) - a model for lipid biosynthesis in eukaryotic algae.</title>
        <authorList>
            <person name="Hulatt C.J."/>
            <person name="Posewitz M.C."/>
        </authorList>
    </citation>
    <scope>NUCLEOTIDE SEQUENCE</scope>
    <source>
        <strain evidence="10">NIVA-4/92</strain>
    </source>
</reference>
<evidence type="ECO:0000256" key="1">
    <source>
        <dbReference type="ARBA" id="ARBA00004651"/>
    </source>
</evidence>
<feature type="transmembrane region" description="Helical" evidence="9">
    <location>
        <begin position="21"/>
        <end position="42"/>
    </location>
</feature>
<keyword evidence="2" id="KW-0813">Transport</keyword>
<dbReference type="EMBL" id="JAGTXO010000004">
    <property type="protein sequence ID" value="KAG8468349.1"/>
    <property type="molecule type" value="Genomic_DNA"/>
</dbReference>
<evidence type="ECO:0000313" key="10">
    <source>
        <dbReference type="EMBL" id="KAG8468349.1"/>
    </source>
</evidence>
<feature type="transmembrane region" description="Helical" evidence="9">
    <location>
        <begin position="239"/>
        <end position="260"/>
    </location>
</feature>
<name>A0A8J5XY10_DIALT</name>
<keyword evidence="11" id="KW-1185">Reference proteome</keyword>
<proteinExistence type="predicted"/>
<keyword evidence="3" id="KW-1003">Cell membrane</keyword>
<dbReference type="PANTHER" id="PTHR33281">
    <property type="entry name" value="UPF0187 PROTEIN YNEE"/>
    <property type="match status" value="1"/>
</dbReference>
<feature type="transmembrane region" description="Helical" evidence="9">
    <location>
        <begin position="266"/>
        <end position="286"/>
    </location>
</feature>
<keyword evidence="6" id="KW-0406">Ion transport</keyword>
<dbReference type="OMA" id="PRIFCEL"/>
<evidence type="ECO:0008006" key="12">
    <source>
        <dbReference type="Google" id="ProtNLM"/>
    </source>
</evidence>
<feature type="transmembrane region" description="Helical" evidence="9">
    <location>
        <begin position="76"/>
        <end position="99"/>
    </location>
</feature>
<sequence>MIQYEPKAAFTLIFWSWRGSVVPRIFCELIVAIGLGFLAYYADNVGVELVSLVDFLGSDASDVSLPSVERGEVLDAWVHALLILPIAFLLGFRSVIAYVRYWDGRTQVAEMVLAVGEMMRLIATYAEGDDEEAQIERAELRRLLNMLFAVARQHLALPHRSRQLGGAEMTMVTPNEGKVLAKLRNRLPIVAQWISFRLNECARAGRISRNDARLVESRLADFLRAWSGAKRVAKTPLPYAYVQVLNLLLYLFVYSAPFTFSRRFGGLTPALSAFVALTLFGINAAAAQIENPFGADANDLQLGAYAAVVEEDSEMILRQRDPDTEKYEKFWGKRALHQRLLREGPAPAEAAAADGGASRMSRPSVGIRTGAPKIGVSGTPQPVAGR</sequence>
<feature type="region of interest" description="Disordered" evidence="8">
    <location>
        <begin position="345"/>
        <end position="386"/>
    </location>
</feature>
<evidence type="ECO:0000313" key="11">
    <source>
        <dbReference type="Proteomes" id="UP000751190"/>
    </source>
</evidence>
<comment type="subcellular location">
    <subcellularLocation>
        <location evidence="1">Cell membrane</location>
        <topology evidence="1">Multi-pass membrane protein</topology>
    </subcellularLocation>
</comment>
<dbReference type="Pfam" id="PF25539">
    <property type="entry name" value="Bestrophin_2"/>
    <property type="match status" value="1"/>
</dbReference>
<dbReference type="OrthoDB" id="1368at2759"/>
<evidence type="ECO:0000256" key="4">
    <source>
        <dbReference type="ARBA" id="ARBA00022692"/>
    </source>
</evidence>
<feature type="compositionally biased region" description="Low complexity" evidence="8">
    <location>
        <begin position="345"/>
        <end position="357"/>
    </location>
</feature>
<accession>A0A8J5XY10</accession>
<protein>
    <recommendedName>
        <fullName evidence="12">Bestrophin homolog</fullName>
    </recommendedName>
</protein>
<comment type="caution">
    <text evidence="10">The sequence shown here is derived from an EMBL/GenBank/DDBJ whole genome shotgun (WGS) entry which is preliminary data.</text>
</comment>
<dbReference type="PANTHER" id="PTHR33281:SF19">
    <property type="entry name" value="VOLTAGE-DEPENDENT ANION CHANNEL-FORMING PROTEIN YNEE"/>
    <property type="match status" value="1"/>
</dbReference>
<dbReference type="GO" id="GO:0005254">
    <property type="term" value="F:chloride channel activity"/>
    <property type="evidence" value="ECO:0007669"/>
    <property type="project" value="InterPro"/>
</dbReference>
<evidence type="ECO:0000256" key="5">
    <source>
        <dbReference type="ARBA" id="ARBA00022989"/>
    </source>
</evidence>
<dbReference type="InterPro" id="IPR044669">
    <property type="entry name" value="YneE/VCCN1/2-like"/>
</dbReference>
<evidence type="ECO:0000256" key="9">
    <source>
        <dbReference type="SAM" id="Phobius"/>
    </source>
</evidence>
<organism evidence="10 11">
    <name type="scientific">Diacronema lutheri</name>
    <name type="common">Unicellular marine alga</name>
    <name type="synonym">Monochrysis lutheri</name>
    <dbReference type="NCBI Taxonomy" id="2081491"/>
    <lineage>
        <taxon>Eukaryota</taxon>
        <taxon>Haptista</taxon>
        <taxon>Haptophyta</taxon>
        <taxon>Pavlovophyceae</taxon>
        <taxon>Pavlovales</taxon>
        <taxon>Pavlovaceae</taxon>
        <taxon>Diacronema</taxon>
    </lineage>
</organism>
<evidence type="ECO:0000256" key="3">
    <source>
        <dbReference type="ARBA" id="ARBA00022475"/>
    </source>
</evidence>
<dbReference type="Proteomes" id="UP000751190">
    <property type="component" value="Unassembled WGS sequence"/>
</dbReference>
<gene>
    <name evidence="10" type="ORF">KFE25_013432</name>
</gene>
<evidence type="ECO:0000256" key="2">
    <source>
        <dbReference type="ARBA" id="ARBA00022448"/>
    </source>
</evidence>
<evidence type="ECO:0000256" key="6">
    <source>
        <dbReference type="ARBA" id="ARBA00023065"/>
    </source>
</evidence>
<evidence type="ECO:0000256" key="8">
    <source>
        <dbReference type="SAM" id="MobiDB-lite"/>
    </source>
</evidence>
<keyword evidence="4 9" id="KW-0812">Transmembrane</keyword>
<dbReference type="AlphaFoldDB" id="A0A8J5XY10"/>
<keyword evidence="7 9" id="KW-0472">Membrane</keyword>
<dbReference type="GO" id="GO:0005886">
    <property type="term" value="C:plasma membrane"/>
    <property type="evidence" value="ECO:0007669"/>
    <property type="project" value="UniProtKB-SubCell"/>
</dbReference>
<keyword evidence="5 9" id="KW-1133">Transmembrane helix</keyword>